<dbReference type="InParanoid" id="A0A409VDZ4"/>
<accession>A0A409VDZ4</accession>
<dbReference type="PANTHER" id="PTHR13490:SF0">
    <property type="entry name" value="SMALL RIBOSOMAL SUBUNIT PROTEIN MS35"/>
    <property type="match status" value="1"/>
</dbReference>
<dbReference type="OrthoDB" id="283424at2759"/>
<dbReference type="InterPro" id="IPR019349">
    <property type="entry name" value="Ribosomal_mS35_mit"/>
</dbReference>
<dbReference type="STRING" id="181874.A0A409VDZ4"/>
<comment type="caution">
    <text evidence="3">The sequence shown here is derived from an EMBL/GenBank/DDBJ whole genome shotgun (WGS) entry which is preliminary data.</text>
</comment>
<feature type="region of interest" description="Disordered" evidence="1">
    <location>
        <begin position="30"/>
        <end position="53"/>
    </location>
</feature>
<protein>
    <recommendedName>
        <fullName evidence="2">Small ribosomal subunit protein mS35 mitochondrial conserved domain-containing protein</fullName>
    </recommendedName>
</protein>
<dbReference type="EMBL" id="NHTK01006137">
    <property type="protein sequence ID" value="PPQ62747.1"/>
    <property type="molecule type" value="Genomic_DNA"/>
</dbReference>
<evidence type="ECO:0000313" key="4">
    <source>
        <dbReference type="Proteomes" id="UP000284842"/>
    </source>
</evidence>
<dbReference type="AlphaFoldDB" id="A0A409VDZ4"/>
<feature type="domain" description="Small ribosomal subunit protein mS35 mitochondrial conserved" evidence="2">
    <location>
        <begin position="114"/>
        <end position="265"/>
    </location>
</feature>
<dbReference type="InterPro" id="IPR039848">
    <property type="entry name" value="Ribosomal_mS35_mt"/>
</dbReference>
<dbReference type="GO" id="GO:0032543">
    <property type="term" value="P:mitochondrial translation"/>
    <property type="evidence" value="ECO:0007669"/>
    <property type="project" value="InterPro"/>
</dbReference>
<evidence type="ECO:0000256" key="1">
    <source>
        <dbReference type="SAM" id="MobiDB-lite"/>
    </source>
</evidence>
<gene>
    <name evidence="3" type="ORF">CVT24_000441</name>
</gene>
<dbReference type="Pfam" id="PF10213">
    <property type="entry name" value="MRP-S28"/>
    <property type="match status" value="1"/>
</dbReference>
<proteinExistence type="predicted"/>
<keyword evidence="4" id="KW-1185">Reference proteome</keyword>
<sequence>MAHCFARTSLLSRALRNTHALRVGSSRSFSRTLAAGARQSPTQGQNEGGYGRRTKAVIEDDMEDLWDNLEEPEMAIEDSPSSGHLILQEQRQILHYMRLIEHEMPKLVAYRKTFTPPTPAEPVVVRSMHYQGEVHPAMFKRVIVAPLDKLPLKSKDAIHKFKLLAGPRWTPNPPADAGVSGLDDWGNGYIKISCEDFPTPAMNLKWASDTLDKLIEEANNEAHQVSDIPVDLRHVLAKTRKAKKGDHLQGRLFHRPSIRDFPKEWLPQSLPQKA</sequence>
<dbReference type="PANTHER" id="PTHR13490">
    <property type="entry name" value="MITOCHONDRIAL 28S RIBOSOMAL PROTEIN S28"/>
    <property type="match status" value="1"/>
</dbReference>
<reference evidence="3 4" key="1">
    <citation type="journal article" date="2018" name="Evol. Lett.">
        <title>Horizontal gene cluster transfer increased hallucinogenic mushroom diversity.</title>
        <authorList>
            <person name="Reynolds H.T."/>
            <person name="Vijayakumar V."/>
            <person name="Gluck-Thaler E."/>
            <person name="Korotkin H.B."/>
            <person name="Matheny P.B."/>
            <person name="Slot J.C."/>
        </authorList>
    </citation>
    <scope>NUCLEOTIDE SEQUENCE [LARGE SCALE GENOMIC DNA]</scope>
    <source>
        <strain evidence="3 4">2629</strain>
    </source>
</reference>
<dbReference type="GO" id="GO:0003735">
    <property type="term" value="F:structural constituent of ribosome"/>
    <property type="evidence" value="ECO:0007669"/>
    <property type="project" value="InterPro"/>
</dbReference>
<dbReference type="FunCoup" id="A0A409VDZ4">
    <property type="interactions" value="23"/>
</dbReference>
<organism evidence="3 4">
    <name type="scientific">Panaeolus cyanescens</name>
    <dbReference type="NCBI Taxonomy" id="181874"/>
    <lineage>
        <taxon>Eukaryota</taxon>
        <taxon>Fungi</taxon>
        <taxon>Dikarya</taxon>
        <taxon>Basidiomycota</taxon>
        <taxon>Agaricomycotina</taxon>
        <taxon>Agaricomycetes</taxon>
        <taxon>Agaricomycetidae</taxon>
        <taxon>Agaricales</taxon>
        <taxon>Agaricineae</taxon>
        <taxon>Galeropsidaceae</taxon>
        <taxon>Panaeolus</taxon>
    </lineage>
</organism>
<dbReference type="Proteomes" id="UP000284842">
    <property type="component" value="Unassembled WGS sequence"/>
</dbReference>
<evidence type="ECO:0000313" key="3">
    <source>
        <dbReference type="EMBL" id="PPQ62747.1"/>
    </source>
</evidence>
<evidence type="ECO:0000259" key="2">
    <source>
        <dbReference type="Pfam" id="PF10213"/>
    </source>
</evidence>
<name>A0A409VDZ4_9AGAR</name>
<dbReference type="GO" id="GO:0005763">
    <property type="term" value="C:mitochondrial small ribosomal subunit"/>
    <property type="evidence" value="ECO:0007669"/>
    <property type="project" value="TreeGrafter"/>
</dbReference>